<dbReference type="EMBL" id="CP024932">
    <property type="protein sequence ID" value="ATZ09301.1"/>
    <property type="molecule type" value="Genomic_DNA"/>
</dbReference>
<gene>
    <name evidence="1" type="ORF">A9D01_11650</name>
</gene>
<organism evidence="1 2">
    <name type="scientific">Corynebacterium striatum</name>
    <dbReference type="NCBI Taxonomy" id="43770"/>
    <lineage>
        <taxon>Bacteria</taxon>
        <taxon>Bacillati</taxon>
        <taxon>Actinomycetota</taxon>
        <taxon>Actinomycetes</taxon>
        <taxon>Mycobacteriales</taxon>
        <taxon>Corynebacteriaceae</taxon>
        <taxon>Corynebacterium</taxon>
    </lineage>
</organism>
<sequence>MKTHLLTNGEAAPFQLARSHISLMLDTAMTQNKVIMMVHFSIGFLVVSRHGTAHRTAAGTIKQHTTRQKFMKIWVKVLPSIEFFSNFLDKTRLTRELRK</sequence>
<dbReference type="AlphaFoldDB" id="A0ABC8CMJ3"/>
<reference evidence="1 2" key="1">
    <citation type="submission" date="2017-11" db="EMBL/GenBank/DDBJ databases">
        <title>Whole genome sequencing of cultured pathogen.</title>
        <authorList>
            <person name="Hoffmann M."/>
            <person name="Sanchez M."/>
            <person name="Timme R."/>
            <person name="Nudel K."/>
            <person name="Bry L."/>
        </authorList>
    </citation>
    <scope>NUCLEOTIDE SEQUENCE [LARGE SCALE GENOMIC DNA]</scope>
    <source>
        <strain evidence="1 2">216</strain>
    </source>
</reference>
<protein>
    <submittedName>
        <fullName evidence="1">Uncharacterized protein</fullName>
    </submittedName>
</protein>
<proteinExistence type="predicted"/>
<dbReference type="Proteomes" id="UP000231994">
    <property type="component" value="Chromosome"/>
</dbReference>
<name>A0ABC8CMJ3_CORST</name>
<evidence type="ECO:0000313" key="1">
    <source>
        <dbReference type="EMBL" id="ATZ09301.1"/>
    </source>
</evidence>
<accession>A0ABC8CMJ3</accession>
<evidence type="ECO:0000313" key="2">
    <source>
        <dbReference type="Proteomes" id="UP000231994"/>
    </source>
</evidence>